<proteinExistence type="predicted"/>
<dbReference type="EMBL" id="BMAO01038819">
    <property type="protein sequence ID" value="GFR27330.1"/>
    <property type="molecule type" value="Genomic_DNA"/>
</dbReference>
<organism evidence="1 3">
    <name type="scientific">Trichonephila clavata</name>
    <name type="common">Joro spider</name>
    <name type="synonym">Nephila clavata</name>
    <dbReference type="NCBI Taxonomy" id="2740835"/>
    <lineage>
        <taxon>Eukaryota</taxon>
        <taxon>Metazoa</taxon>
        <taxon>Ecdysozoa</taxon>
        <taxon>Arthropoda</taxon>
        <taxon>Chelicerata</taxon>
        <taxon>Arachnida</taxon>
        <taxon>Araneae</taxon>
        <taxon>Araneomorphae</taxon>
        <taxon>Entelegynae</taxon>
        <taxon>Araneoidea</taxon>
        <taxon>Nephilidae</taxon>
        <taxon>Trichonephila</taxon>
    </lineage>
</organism>
<dbReference type="Proteomes" id="UP000887116">
    <property type="component" value="Unassembled WGS sequence"/>
</dbReference>
<evidence type="ECO:0000313" key="2">
    <source>
        <dbReference type="EMBL" id="GFR27330.1"/>
    </source>
</evidence>
<reference evidence="1" key="1">
    <citation type="submission" date="2020-07" db="EMBL/GenBank/DDBJ databases">
        <title>Multicomponent nature underlies the extraordinary mechanical properties of spider dragline silk.</title>
        <authorList>
            <person name="Kono N."/>
            <person name="Nakamura H."/>
            <person name="Mori M."/>
            <person name="Yoshida Y."/>
            <person name="Ohtoshi R."/>
            <person name="Malay A.D."/>
            <person name="Moran D.A.P."/>
            <person name="Tomita M."/>
            <person name="Numata K."/>
            <person name="Arakawa K."/>
        </authorList>
    </citation>
    <scope>NUCLEOTIDE SEQUENCE</scope>
</reference>
<evidence type="ECO:0000313" key="3">
    <source>
        <dbReference type="Proteomes" id="UP000887116"/>
    </source>
</evidence>
<accession>A0A8X6HJE0</accession>
<dbReference type="Pfam" id="PF00161">
    <property type="entry name" value="RIP"/>
    <property type="match status" value="1"/>
</dbReference>
<protein>
    <submittedName>
        <fullName evidence="1">Uncharacterized protein</fullName>
    </submittedName>
</protein>
<comment type="caution">
    <text evidence="1">The sequence shown here is derived from an EMBL/GenBank/DDBJ whole genome shotgun (WGS) entry which is preliminary data.</text>
</comment>
<dbReference type="Gene3D" id="3.40.420.10">
    <property type="entry name" value="Ricin (A subunit), domain 1"/>
    <property type="match status" value="1"/>
</dbReference>
<dbReference type="InterPro" id="IPR001574">
    <property type="entry name" value="Ribosome_inactivat_prot"/>
</dbReference>
<gene>
    <name evidence="2" type="ORF">TNCT_386721</name>
    <name evidence="1" type="ORF">TNCT_412361</name>
</gene>
<dbReference type="GO" id="GO:0030598">
    <property type="term" value="F:rRNA N-glycosylase activity"/>
    <property type="evidence" value="ECO:0007669"/>
    <property type="project" value="InterPro"/>
</dbReference>
<evidence type="ECO:0000313" key="1">
    <source>
        <dbReference type="EMBL" id="GFR24168.1"/>
    </source>
</evidence>
<dbReference type="SUPFAM" id="SSF56371">
    <property type="entry name" value="Ribosome inactivating proteins (RIP)"/>
    <property type="match status" value="1"/>
</dbReference>
<dbReference type="InterPro" id="IPR036041">
    <property type="entry name" value="Ribosome-inact_prot_sf"/>
</dbReference>
<dbReference type="GO" id="GO:0017148">
    <property type="term" value="P:negative regulation of translation"/>
    <property type="evidence" value="ECO:0007669"/>
    <property type="project" value="InterPro"/>
</dbReference>
<name>A0A8X6HJE0_TRICU</name>
<dbReference type="InterPro" id="IPR016138">
    <property type="entry name" value="Ribosome_inactivat_prot_sub1"/>
</dbReference>
<dbReference type="EMBL" id="BMAO01008523">
    <property type="protein sequence ID" value="GFR24168.1"/>
    <property type="molecule type" value="Genomic_DNA"/>
</dbReference>
<keyword evidence="3" id="KW-1185">Reference proteome</keyword>
<sequence>MHSVPSELIRKKRDIPTPTIRLEDLFENNNRYTEFINQLRDLFSRDTNGNINYVGPSDNIPVIRGDGGGTVVELVGSDQVGSVRLVFRNSDLYVIGFIRDGVFYRMREIENGRNINEGINVGISNITDMPAVTAYGGNFERIDIDPDNLIRPLIRYAERRNLNSSDPQRLDENSTLPPETRISIFRFALIISEAIRFLPIQYEVQRTFMEISTTFQPQDVNLNLPISEAIRRQLSPNSAPISTDSPIDLNWMLRQWRSFTEFMNPLRGAPNVLVSHLREWFSLDYSRLFAILGLAHPCANPYLPGPSGRFPRDTESHSPDKCYLGDIGREGIITGNSYWDSDSASILISEILDTHKKV</sequence>
<dbReference type="AlphaFoldDB" id="A0A8X6HJE0"/>